<organism evidence="1 2">
    <name type="scientific">Pistacia integerrima</name>
    <dbReference type="NCBI Taxonomy" id="434235"/>
    <lineage>
        <taxon>Eukaryota</taxon>
        <taxon>Viridiplantae</taxon>
        <taxon>Streptophyta</taxon>
        <taxon>Embryophyta</taxon>
        <taxon>Tracheophyta</taxon>
        <taxon>Spermatophyta</taxon>
        <taxon>Magnoliopsida</taxon>
        <taxon>eudicotyledons</taxon>
        <taxon>Gunneridae</taxon>
        <taxon>Pentapetalae</taxon>
        <taxon>rosids</taxon>
        <taxon>malvids</taxon>
        <taxon>Sapindales</taxon>
        <taxon>Anacardiaceae</taxon>
        <taxon>Pistacia</taxon>
    </lineage>
</organism>
<keyword evidence="2" id="KW-1185">Reference proteome</keyword>
<dbReference type="EMBL" id="CM047736">
    <property type="protein sequence ID" value="KAJ0052492.1"/>
    <property type="molecule type" value="Genomic_DNA"/>
</dbReference>
<dbReference type="Proteomes" id="UP001163603">
    <property type="component" value="Chromosome 1"/>
</dbReference>
<gene>
    <name evidence="1" type="ORF">Pint_00512</name>
</gene>
<reference evidence="2" key="1">
    <citation type="journal article" date="2023" name="G3 (Bethesda)">
        <title>Genome assembly and association tests identify interacting loci associated with vigor, precocity, and sex in interspecific pistachio rootstocks.</title>
        <authorList>
            <person name="Palmer W."/>
            <person name="Jacygrad E."/>
            <person name="Sagayaradj S."/>
            <person name="Cavanaugh K."/>
            <person name="Han R."/>
            <person name="Bertier L."/>
            <person name="Beede B."/>
            <person name="Kafkas S."/>
            <person name="Golino D."/>
            <person name="Preece J."/>
            <person name="Michelmore R."/>
        </authorList>
    </citation>
    <scope>NUCLEOTIDE SEQUENCE [LARGE SCALE GENOMIC DNA]</scope>
</reference>
<proteinExistence type="predicted"/>
<name>A0ACC0ZLA9_9ROSI</name>
<comment type="caution">
    <text evidence="1">The sequence shown here is derived from an EMBL/GenBank/DDBJ whole genome shotgun (WGS) entry which is preliminary data.</text>
</comment>
<evidence type="ECO:0000313" key="1">
    <source>
        <dbReference type="EMBL" id="KAJ0052492.1"/>
    </source>
</evidence>
<accession>A0ACC0ZLA9</accession>
<evidence type="ECO:0000313" key="2">
    <source>
        <dbReference type="Proteomes" id="UP001163603"/>
    </source>
</evidence>
<sequence>MVKTPVLKFLRHSRLIDAPSHFLRYSRRNRRLLKFPCNNPTQNQPHHLSFAAANTIHQSPQNPFANNSLRDACAHGEGRCASSTRISHSRPPAPPVNLTAQPPSNTSRAPSRDRFVGILKCIRVVD</sequence>
<protein>
    <submittedName>
        <fullName evidence="1">Uncharacterized protein</fullName>
    </submittedName>
</protein>